<dbReference type="Proteomes" id="UP000018439">
    <property type="component" value="Chromosome"/>
</dbReference>
<dbReference type="CDD" id="cd13120">
    <property type="entry name" value="BF2867_like_N"/>
    <property type="match status" value="1"/>
</dbReference>
<dbReference type="HOGENOM" id="CLU_417195_0_0_10"/>
<dbReference type="InterPro" id="IPR011871">
    <property type="entry name" value="Fib_succ_major"/>
</dbReference>
<reference evidence="2 3" key="1">
    <citation type="journal article" date="2011" name="Stand. Genomic Sci.">
        <title>Non-contiguous finished genome sequence of Bacteroides coprosuis type strain (PC139).</title>
        <authorList>
            <person name="Land M."/>
            <person name="Held B."/>
            <person name="Gronow S."/>
            <person name="Abt B."/>
            <person name="Lucas S."/>
            <person name="Del Rio T.G."/>
            <person name="Nolan M."/>
            <person name="Tice H."/>
            <person name="Cheng J.F."/>
            <person name="Pitluck S."/>
            <person name="Liolios K."/>
            <person name="Pagani I."/>
            <person name="Ivanova N."/>
            <person name="Mavromatis K."/>
            <person name="Mikhailova N."/>
            <person name="Pati A."/>
            <person name="Tapia R."/>
            <person name="Han C."/>
            <person name="Goodwin L."/>
            <person name="Chen A."/>
            <person name="Palaniappan K."/>
            <person name="Hauser L."/>
            <person name="Brambilla E.M."/>
            <person name="Rohde M."/>
            <person name="Goker M."/>
            <person name="Detter J.C."/>
            <person name="Woyke T."/>
            <person name="Bristow J."/>
            <person name="Eisen J.A."/>
            <person name="Markowitz V."/>
            <person name="Hugenholtz P."/>
            <person name="Kyrpides N.C."/>
            <person name="Klenk H.P."/>
            <person name="Lapidus A."/>
        </authorList>
    </citation>
    <scope>NUCLEOTIDE SEQUENCE</scope>
    <source>
        <strain evidence="2 3">DSM 18011</strain>
    </source>
</reference>
<dbReference type="Gene3D" id="2.60.40.2630">
    <property type="match status" value="1"/>
</dbReference>
<dbReference type="InterPro" id="IPR025049">
    <property type="entry name" value="Mfa-like_1"/>
</dbReference>
<dbReference type="Pfam" id="PF09603">
    <property type="entry name" value="Fib_succ_major"/>
    <property type="match status" value="1"/>
</dbReference>
<keyword evidence="3" id="KW-1185">Reference proteome</keyword>
<evidence type="ECO:0000259" key="1">
    <source>
        <dbReference type="Pfam" id="PF09603"/>
    </source>
</evidence>
<evidence type="ECO:0000313" key="3">
    <source>
        <dbReference type="Proteomes" id="UP000018439"/>
    </source>
</evidence>
<accession>F3ZV11</accession>
<keyword evidence="2" id="KW-0449">Lipoprotein</keyword>
<dbReference type="AlphaFoldDB" id="F3ZV11"/>
<dbReference type="eggNOG" id="ENOG50343R2">
    <property type="taxonomic scope" value="Bacteria"/>
</dbReference>
<protein>
    <submittedName>
        <fullName evidence="2">Putative lipoprotein</fullName>
    </submittedName>
</protein>
<sequence>MNKNIFQKASMLFAGIIISLFLNSCYNKIEEELVDSEIPIHIKTNIIPIQTRMDNNQFEDKDVIGVFLTTSKNKQKDYYLSNIPFNYKSSTFTSKSVIYYPKTQESCCIYGYYPFDINVLDKESGLFHVKVESEQNNKAKLNLSDFLTATTKDVYADVKPLNLNFKHRNTKLRISLEPSEGYTADDLLKTMPKVTLHHMPTNALYDIEDDKFSEHTNFQPIKPLIEWKNEANKVTGAEVILLPDFIFTEDQYISLEAENIIYTCKIPKDLLLKSGTINSLLIHYNPTKGIEIGQTNPLISDWDEGINKETTANESSKAISISSLLFEKSNICNLVNSKGVIRAEVCKEFLNSPNLTTQAIVLYPVKENKPQLDKGILLKRLGEDSYLDGGSINWNLSENTFTYTATDQVIQYYLFIAEDGSISFEEPQNAEFIHIEEALLKDNRKDEHQTYPIVKIGTQYWMQKELNTIYKNDGTPLAFQKDELTINAGFSTFSEAPGYKFYNVAALESEQIAPKGWKIPEVKDVSKLSEYINNKVDYLKGCSCCMKEQLYNCSYFSAPKTGVYKNLFITGSTTYWCYDKNDTNKYRIYVLQHLDNRKEPEIKEQDKTVLSTIRCLKN</sequence>
<name>F3ZV11_9BACE</name>
<dbReference type="NCBIfam" id="TIGR02145">
    <property type="entry name" value="Fib_succ_major"/>
    <property type="match status" value="1"/>
</dbReference>
<proteinExistence type="predicted"/>
<dbReference type="Gene3D" id="2.60.40.2620">
    <property type="entry name" value="Fimbrillin-like"/>
    <property type="match status" value="1"/>
</dbReference>
<feature type="domain" description="Fibrobacter succinogenes major paralogous" evidence="1">
    <location>
        <begin position="454"/>
        <end position="617"/>
    </location>
</feature>
<gene>
    <name evidence="2" type="ORF">Bcop_2311</name>
</gene>
<dbReference type="Pfam" id="PF13149">
    <property type="entry name" value="Mfa_like_1"/>
    <property type="match status" value="1"/>
</dbReference>
<dbReference type="OrthoDB" id="9805760at2"/>
<evidence type="ECO:0000313" key="2">
    <source>
        <dbReference type="EMBL" id="EGJ72469.1"/>
    </source>
</evidence>
<dbReference type="EMBL" id="CM001167">
    <property type="protein sequence ID" value="EGJ72469.1"/>
    <property type="molecule type" value="Genomic_DNA"/>
</dbReference>
<dbReference type="InterPro" id="IPR042278">
    <property type="entry name" value="Mfa-like_1_N"/>
</dbReference>
<organism evidence="2 3">
    <name type="scientific">Bacteroides coprosuis DSM 18011</name>
    <dbReference type="NCBI Taxonomy" id="679937"/>
    <lineage>
        <taxon>Bacteria</taxon>
        <taxon>Pseudomonadati</taxon>
        <taxon>Bacteroidota</taxon>
        <taxon>Bacteroidia</taxon>
        <taxon>Bacteroidales</taxon>
        <taxon>Bacteroidaceae</taxon>
        <taxon>Bacteroides</taxon>
    </lineage>
</organism>